<keyword evidence="7" id="KW-0924">Ammonia transport</keyword>
<evidence type="ECO:0000256" key="3">
    <source>
        <dbReference type="ARBA" id="ARBA00022448"/>
    </source>
</evidence>
<feature type="transmembrane region" description="Helical" evidence="8">
    <location>
        <begin position="215"/>
        <end position="239"/>
    </location>
</feature>
<evidence type="ECO:0000256" key="2">
    <source>
        <dbReference type="ARBA" id="ARBA00005887"/>
    </source>
</evidence>
<dbReference type="PRINTS" id="PR00342">
    <property type="entry name" value="RHESUSRHD"/>
</dbReference>
<dbReference type="InterPro" id="IPR029020">
    <property type="entry name" value="Ammonium/urea_transptr"/>
</dbReference>
<keyword evidence="3" id="KW-0813">Transport</keyword>
<dbReference type="STRING" id="13690.AX777_18760"/>
<feature type="signal peptide" evidence="9">
    <location>
        <begin position="1"/>
        <end position="21"/>
    </location>
</feature>
<evidence type="ECO:0000256" key="4">
    <source>
        <dbReference type="ARBA" id="ARBA00022692"/>
    </source>
</evidence>
<evidence type="ECO:0000313" key="12">
    <source>
        <dbReference type="Proteomes" id="UP000028534"/>
    </source>
</evidence>
<keyword evidence="9" id="KW-0732">Signal</keyword>
<evidence type="ECO:0000256" key="8">
    <source>
        <dbReference type="SAM" id="Phobius"/>
    </source>
</evidence>
<keyword evidence="4 8" id="KW-0812">Transmembrane</keyword>
<evidence type="ECO:0000256" key="7">
    <source>
        <dbReference type="ARBA" id="ARBA00023177"/>
    </source>
</evidence>
<feature type="transmembrane region" description="Helical" evidence="8">
    <location>
        <begin position="63"/>
        <end position="83"/>
    </location>
</feature>
<evidence type="ECO:0000256" key="5">
    <source>
        <dbReference type="ARBA" id="ARBA00022989"/>
    </source>
</evidence>
<dbReference type="GO" id="GO:0005886">
    <property type="term" value="C:plasma membrane"/>
    <property type="evidence" value="ECO:0007669"/>
    <property type="project" value="InterPro"/>
</dbReference>
<dbReference type="InterPro" id="IPR024041">
    <property type="entry name" value="NH4_transpt_AmtB-like_dom"/>
</dbReference>
<dbReference type="PANTHER" id="PTHR43029:SF10">
    <property type="entry name" value="AMMONIUM TRANSPORTER MEP2"/>
    <property type="match status" value="1"/>
</dbReference>
<accession>A0A084ENF2</accession>
<dbReference type="SUPFAM" id="SSF111352">
    <property type="entry name" value="Ammonium transporter"/>
    <property type="match status" value="1"/>
</dbReference>
<sequence length="423" mass="41950">MRPALALPVLAALLLAQPAAAQVAAPDSGDTGWMIACALLLLLAALPGLMLRHAGLANVRHGLAAMAQTLVASATILLGWGLAGYSLAYAPGSEWLGGGSNLLLANLAPLRDGLTVPESAFVLFQMGFAVLAGAISVGAIAGRARLGWVAAFAPLWLLLVFAPITHWMWGGGWLAQLGAMDFAGGLVVHVLAGFSALALALVAGRPRDAQGGGHAHILAIAGGALFWVGYAGAVGGWALGATDDAATAILNLFFAACAASLGWALVDRLLGAHASATGLLSGAIAGLAAISASAALVGTGGAMLVGLAAAIIARIGAGFASAWIDDPAHIFAVHGLGGATGALLLPLFVLPLLGGVGFDAGITATASLLAQAIGLVVIALWALVGTAIAALIVSILVPLRATPQAEADGPDAVEHGQQGWDFR</sequence>
<dbReference type="InterPro" id="IPR002229">
    <property type="entry name" value="RhesusRHD"/>
</dbReference>
<dbReference type="RefSeq" id="WP_037519112.1">
    <property type="nucleotide sequence ID" value="NZ_JGVR01000009.1"/>
</dbReference>
<name>A0A084ENF2_SPHYA</name>
<comment type="similarity">
    <text evidence="2">Belongs to the ammonia transporter channel (TC 1.A.11.2) family.</text>
</comment>
<feature type="transmembrane region" description="Helical" evidence="8">
    <location>
        <begin position="148"/>
        <end position="170"/>
    </location>
</feature>
<feature type="transmembrane region" description="Helical" evidence="8">
    <location>
        <begin position="373"/>
        <end position="397"/>
    </location>
</feature>
<evidence type="ECO:0000256" key="1">
    <source>
        <dbReference type="ARBA" id="ARBA00004141"/>
    </source>
</evidence>
<evidence type="ECO:0000256" key="9">
    <source>
        <dbReference type="SAM" id="SignalP"/>
    </source>
</evidence>
<feature type="transmembrane region" description="Helical" evidence="8">
    <location>
        <begin position="182"/>
        <end position="203"/>
    </location>
</feature>
<comment type="caution">
    <text evidence="11">The sequence shown here is derived from an EMBL/GenBank/DDBJ whole genome shotgun (WGS) entry which is preliminary data.</text>
</comment>
<feature type="transmembrane region" description="Helical" evidence="8">
    <location>
        <begin position="278"/>
        <end position="297"/>
    </location>
</feature>
<evidence type="ECO:0000256" key="6">
    <source>
        <dbReference type="ARBA" id="ARBA00023136"/>
    </source>
</evidence>
<protein>
    <submittedName>
        <fullName evidence="11">Ammonia permease</fullName>
    </submittedName>
</protein>
<dbReference type="Proteomes" id="UP000028534">
    <property type="component" value="Unassembled WGS sequence"/>
</dbReference>
<feature type="transmembrane region" description="Helical" evidence="8">
    <location>
        <begin position="120"/>
        <end position="141"/>
    </location>
</feature>
<feature type="transmembrane region" description="Helical" evidence="8">
    <location>
        <begin position="303"/>
        <end position="324"/>
    </location>
</feature>
<gene>
    <name evidence="11" type="ORF">CP98_02015</name>
</gene>
<keyword evidence="5 8" id="KW-1133">Transmembrane helix</keyword>
<dbReference type="eggNOG" id="COG0004">
    <property type="taxonomic scope" value="Bacteria"/>
</dbReference>
<evidence type="ECO:0000259" key="10">
    <source>
        <dbReference type="Pfam" id="PF00909"/>
    </source>
</evidence>
<keyword evidence="6 8" id="KW-0472">Membrane</keyword>
<feature type="transmembrane region" description="Helical" evidence="8">
    <location>
        <begin position="245"/>
        <end position="266"/>
    </location>
</feature>
<dbReference type="Gene3D" id="1.10.3430.10">
    <property type="entry name" value="Ammonium transporter AmtB like domains"/>
    <property type="match status" value="1"/>
</dbReference>
<reference evidence="11 12" key="1">
    <citation type="submission" date="2014-03" db="EMBL/GenBank/DDBJ databases">
        <title>Genome sequence of Sphingobium yanoikuyae B1.</title>
        <authorList>
            <person name="Gan H.M."/>
            <person name="Gan H.Y."/>
            <person name="Savka M.A."/>
        </authorList>
    </citation>
    <scope>NUCLEOTIDE SEQUENCE [LARGE SCALE GENOMIC DNA]</scope>
    <source>
        <strain evidence="11 12">B1</strain>
    </source>
</reference>
<dbReference type="InterPro" id="IPR001905">
    <property type="entry name" value="Ammonium_transpt"/>
</dbReference>
<feature type="transmembrane region" description="Helical" evidence="8">
    <location>
        <begin position="31"/>
        <end position="51"/>
    </location>
</feature>
<dbReference type="GO" id="GO:0008519">
    <property type="term" value="F:ammonium channel activity"/>
    <property type="evidence" value="ECO:0007669"/>
    <property type="project" value="InterPro"/>
</dbReference>
<dbReference type="PANTHER" id="PTHR43029">
    <property type="entry name" value="AMMONIUM TRANSPORTER MEP2"/>
    <property type="match status" value="1"/>
</dbReference>
<dbReference type="PATRIC" id="fig|13690.10.peg.2073"/>
<dbReference type="AlphaFoldDB" id="A0A084ENF2"/>
<dbReference type="Pfam" id="PF00909">
    <property type="entry name" value="Ammonium_transp"/>
    <property type="match status" value="1"/>
</dbReference>
<feature type="transmembrane region" description="Helical" evidence="8">
    <location>
        <begin position="331"/>
        <end position="353"/>
    </location>
</feature>
<comment type="subcellular location">
    <subcellularLocation>
        <location evidence="1">Membrane</location>
        <topology evidence="1">Multi-pass membrane protein</topology>
    </subcellularLocation>
</comment>
<organism evidence="11 12">
    <name type="scientific">Sphingobium yanoikuyae</name>
    <name type="common">Sphingomonas yanoikuyae</name>
    <dbReference type="NCBI Taxonomy" id="13690"/>
    <lineage>
        <taxon>Bacteria</taxon>
        <taxon>Pseudomonadati</taxon>
        <taxon>Pseudomonadota</taxon>
        <taxon>Alphaproteobacteria</taxon>
        <taxon>Sphingomonadales</taxon>
        <taxon>Sphingomonadaceae</taxon>
        <taxon>Sphingobium</taxon>
    </lineage>
</organism>
<feature type="domain" description="Ammonium transporter AmtB-like" evidence="10">
    <location>
        <begin position="33"/>
        <end position="418"/>
    </location>
</feature>
<feature type="chain" id="PRO_5001774488" evidence="9">
    <location>
        <begin position="22"/>
        <end position="423"/>
    </location>
</feature>
<evidence type="ECO:0000313" key="11">
    <source>
        <dbReference type="EMBL" id="KEZ19494.1"/>
    </source>
</evidence>
<dbReference type="EMBL" id="JGVR01000009">
    <property type="protein sequence ID" value="KEZ19494.1"/>
    <property type="molecule type" value="Genomic_DNA"/>
</dbReference>
<proteinExistence type="inferred from homology"/>